<organism evidence="6 7">
    <name type="scientific">Saccharothrix ecbatanensis</name>
    <dbReference type="NCBI Taxonomy" id="1105145"/>
    <lineage>
        <taxon>Bacteria</taxon>
        <taxon>Bacillati</taxon>
        <taxon>Actinomycetota</taxon>
        <taxon>Actinomycetes</taxon>
        <taxon>Pseudonocardiales</taxon>
        <taxon>Pseudonocardiaceae</taxon>
        <taxon>Saccharothrix</taxon>
    </lineage>
</organism>
<keyword evidence="1 4" id="KW-0732">Signal</keyword>
<dbReference type="RefSeq" id="WP_184920972.1">
    <property type="nucleotide sequence ID" value="NZ_JACHMO010000001.1"/>
</dbReference>
<feature type="domain" description="LamG-like jellyroll fold" evidence="5">
    <location>
        <begin position="1483"/>
        <end position="1621"/>
    </location>
</feature>
<evidence type="ECO:0000259" key="5">
    <source>
        <dbReference type="SMART" id="SM00560"/>
    </source>
</evidence>
<dbReference type="Pfam" id="PF13385">
    <property type="entry name" value="Laminin_G_3"/>
    <property type="match status" value="1"/>
</dbReference>
<dbReference type="SMART" id="SM00560">
    <property type="entry name" value="LamGL"/>
    <property type="match status" value="1"/>
</dbReference>
<dbReference type="PANTHER" id="PTHR43784:SF2">
    <property type="entry name" value="GDSL-LIKE LIPASE_ACYLHYDROLASE, PUTATIVE (AFU_ORTHOLOGUE AFUA_2G00820)-RELATED"/>
    <property type="match status" value="1"/>
</dbReference>
<proteinExistence type="predicted"/>
<protein>
    <recommendedName>
        <fullName evidence="5">LamG-like jellyroll fold domain-containing protein</fullName>
    </recommendedName>
</protein>
<evidence type="ECO:0000313" key="6">
    <source>
        <dbReference type="EMBL" id="MBB5803576.1"/>
    </source>
</evidence>
<dbReference type="EMBL" id="JACHMO010000001">
    <property type="protein sequence ID" value="MBB5803576.1"/>
    <property type="molecule type" value="Genomic_DNA"/>
</dbReference>
<dbReference type="SUPFAM" id="SSF49785">
    <property type="entry name" value="Galactose-binding domain-like"/>
    <property type="match status" value="1"/>
</dbReference>
<gene>
    <name evidence="6" type="ORF">F4560_003344</name>
</gene>
<dbReference type="Gene3D" id="2.60.120.260">
    <property type="entry name" value="Galactose-binding domain-like"/>
    <property type="match status" value="1"/>
</dbReference>
<feature type="compositionally biased region" description="Polar residues" evidence="3">
    <location>
        <begin position="45"/>
        <end position="61"/>
    </location>
</feature>
<dbReference type="PANTHER" id="PTHR43784">
    <property type="entry name" value="GDSL-LIKE LIPASE/ACYLHYDROLASE, PUTATIVE (AFU_ORTHOLOGUE AFUA_2G00820)-RELATED"/>
    <property type="match status" value="1"/>
</dbReference>
<accession>A0A7W9M160</accession>
<dbReference type="Proteomes" id="UP000552097">
    <property type="component" value="Unassembled WGS sequence"/>
</dbReference>
<dbReference type="SUPFAM" id="SSF49899">
    <property type="entry name" value="Concanavalin A-like lectins/glucanases"/>
    <property type="match status" value="1"/>
</dbReference>
<feature type="signal peptide" evidence="4">
    <location>
        <begin position="1"/>
        <end position="27"/>
    </location>
</feature>
<dbReference type="InterPro" id="IPR006558">
    <property type="entry name" value="LamG-like"/>
</dbReference>
<dbReference type="InterPro" id="IPR013320">
    <property type="entry name" value="ConA-like_dom_sf"/>
</dbReference>
<dbReference type="InterPro" id="IPR053140">
    <property type="entry name" value="GDSL_Rv0518-like"/>
</dbReference>
<dbReference type="InterPro" id="IPR008979">
    <property type="entry name" value="Galactose-bd-like_sf"/>
</dbReference>
<evidence type="ECO:0000256" key="4">
    <source>
        <dbReference type="SAM" id="SignalP"/>
    </source>
</evidence>
<feature type="region of interest" description="Disordered" evidence="3">
    <location>
        <begin position="1623"/>
        <end position="1642"/>
    </location>
</feature>
<evidence type="ECO:0000256" key="3">
    <source>
        <dbReference type="SAM" id="MobiDB-lite"/>
    </source>
</evidence>
<dbReference type="Gene3D" id="2.60.120.200">
    <property type="match status" value="1"/>
</dbReference>
<feature type="chain" id="PRO_5031228976" description="LamG-like jellyroll fold domain-containing protein" evidence="4">
    <location>
        <begin position="28"/>
        <end position="1799"/>
    </location>
</feature>
<feature type="region of interest" description="Disordered" evidence="3">
    <location>
        <begin position="28"/>
        <end position="67"/>
    </location>
</feature>
<name>A0A7W9M160_9PSEU</name>
<keyword evidence="2" id="KW-1015">Disulfide bond</keyword>
<evidence type="ECO:0000313" key="7">
    <source>
        <dbReference type="Proteomes" id="UP000552097"/>
    </source>
</evidence>
<sequence>MRRRPALLAVLIAAALAVQTVAGTAVAVAEPEPSPTTDTPSSSDVRTPQENTALTEAQRTGQPVPVDGELTETSTVLANPNGTLTLRSHAKPVRTNKNGAWHDIDTGLVRAADGTLSPAATPVDVSFSAGGSAPLVTMRDGDKQFTLSWPSPLPVPVVEGSSAIYPELLPGVDLRLTANSTGYSEVLVVKDEQAAANPALSSFTLHAATTGLNLTGTGDALSATDDTGKVVFQGSTPIMWDSSTDENLGPAPTPTDPGGAKVSRIDVDTAAVDTGPSTTAKLTITPDSEALRGTDVQYPVYIDPLMSRHKAAWLEVTSTDWQYWNADMDAQVGRCGNWTGCGGNWVARSFFRFDTTELKPRNGIKPHLFGAVIYTIQKHGTSCTAEPVSLHHTDTIWPTTRWPGPTGSAVDTQSSSAGDQCGGAGSVAFNAWSPLVDVINGSWDYFHVGLRSPDEANRLQWKTFDNNPFLDVLYAYPPNVATGLRVGNAVNCGGKIVTPDARPTLYATATDNNIPALPLELYYEVWTADGATMKANTGASPPTVISSGSQGSWTANNSLPGGDYRFRVAVKNQFPGDSTKNLWAGPWSNLSYFTARPNPITATPEISSADYPADYWGRPQNQPGTVTFDAKGAQNIVGFTYTFTGAGTERVPTTADCDYNQTFGTTGGWVANTGGKATITLPADISPGHHTVHVRSFDDAHKLSPESQAYTFYVAPSYIAPAPTQRIEAETITTTGTVTRTVTTDPMASGGKYITATTSTSGERIRLPFTVPATGYYNVDAGMIDSATVPDNTEFELDGQQVGAMFTPAATQPGRVDKQLAGIRLTAGPHELAVKITKKAGSTATSFKAGIDYIDLSPTVKLDAEALPVVSSDKPFVHMTNLPGWNSSAQRRFEGDGVGQSFTLKVTVPIEADYAIGAGITKADHYGNFSVSVDNTPIGRTDATPVDGYSLTGIITFVGLGGAHLTAGEHDITFRTISTNPASTLLRYRIGLDHLTFQPINNATSASFTDAMNNDGIAADGVTTGNFGLAGYSLSAQTLAAAGLAPGRTVAINGAAFTMPAANAATGNDHVIAVGQTIPFPAAQQVKAGAVGLLALGTCGTTKPAFGTITYTDGTTTNPWFPETGDWVSPIPQNHTGITLPYRNNQLIREPQHQPLITPIFVPADPTRVVKSITLPNYGSDMLDHTCDTELHVLAMAPRPVDAGWIGAWAAPADAAVVPPGGHGFGDKTLRTVLRPTVTGGQVRVKLSNALNTAPVTIDAATVAGQIGTDSATAATTALTFGGNTAVTLAAGGETYSDPVTFPAGGNGNLVVSLHLPNPTALAPVHGNATAPTYLSPRNTVANTDGTPFTTTLTGSYFITGVDVTTPDTSHGTVVVLGDHLSATAPPGSAQRNTWVDHLPGKLAGVGATLPGGLVNASRAGIPDTARWRLNDGTGTTARDSIGTNHATLRGGATWSTDHNGSVNLNGTNAYLNTAGKVIDTTKSFSVSAWLKTNSTTGQTAITQEGTSYNAFHLGYDGSQRRWVFTVLSADSATMTVHRAHSDNQPTPNTWTHLTATYDHTTGTVRLYVNANLEDTITGVTPFAANGTLTIGRGRHAGSYIDYFNGAIADIRIHQRTLSPADVHHAHSTNGRGPDTGAPTAANATTDLHRTALAAPNVRTILVAAGATDILNGATDTETLDNLTLLVKEDNPSALKHHQRSNGDVVHVILTTVPPLGLAPTDPRETQRRNLNQALLTANPGDFGADYVVDYDAAVRDSTNPHQLAAQYLTNGAPNDAYHNQLAQYLADAVNDFPPRAEL</sequence>
<comment type="caution">
    <text evidence="6">The sequence shown here is derived from an EMBL/GenBank/DDBJ whole genome shotgun (WGS) entry which is preliminary data.</text>
</comment>
<feature type="region of interest" description="Disordered" evidence="3">
    <location>
        <begin position="241"/>
        <end position="260"/>
    </location>
</feature>
<evidence type="ECO:0000256" key="1">
    <source>
        <dbReference type="ARBA" id="ARBA00022729"/>
    </source>
</evidence>
<feature type="compositionally biased region" description="Low complexity" evidence="3">
    <location>
        <begin position="28"/>
        <end position="44"/>
    </location>
</feature>
<reference evidence="6 7" key="1">
    <citation type="submission" date="2020-08" db="EMBL/GenBank/DDBJ databases">
        <title>Sequencing the genomes of 1000 actinobacteria strains.</title>
        <authorList>
            <person name="Klenk H.-P."/>
        </authorList>
    </citation>
    <scope>NUCLEOTIDE SEQUENCE [LARGE SCALE GENOMIC DNA]</scope>
    <source>
        <strain evidence="6 7">DSM 45486</strain>
    </source>
</reference>
<evidence type="ECO:0000256" key="2">
    <source>
        <dbReference type="ARBA" id="ARBA00023157"/>
    </source>
</evidence>
<keyword evidence="7" id="KW-1185">Reference proteome</keyword>